<organism evidence="2 3">
    <name type="scientific">Microbacterium aerolatum</name>
    <dbReference type="NCBI Taxonomy" id="153731"/>
    <lineage>
        <taxon>Bacteria</taxon>
        <taxon>Bacillati</taxon>
        <taxon>Actinomycetota</taxon>
        <taxon>Actinomycetes</taxon>
        <taxon>Micrococcales</taxon>
        <taxon>Microbacteriaceae</taxon>
        <taxon>Microbacterium</taxon>
    </lineage>
</organism>
<accession>A0A511AGG1</accession>
<reference evidence="2 3" key="1">
    <citation type="submission" date="2019-07" db="EMBL/GenBank/DDBJ databases">
        <title>Whole genome shotgun sequence of Microbacterium aerolatum NBRC 103071.</title>
        <authorList>
            <person name="Hosoyama A."/>
            <person name="Uohara A."/>
            <person name="Ohji S."/>
            <person name="Ichikawa N."/>
        </authorList>
    </citation>
    <scope>NUCLEOTIDE SEQUENCE [LARGE SCALE GENOMIC DNA]</scope>
    <source>
        <strain evidence="2 3">NBRC 103071</strain>
    </source>
</reference>
<dbReference type="OrthoDB" id="4990996at2"/>
<comment type="caution">
    <text evidence="2">The sequence shown here is derived from an EMBL/GenBank/DDBJ whole genome shotgun (WGS) entry which is preliminary data.</text>
</comment>
<keyword evidence="3" id="KW-1185">Reference proteome</keyword>
<keyword evidence="1" id="KW-0812">Transmembrane</keyword>
<keyword evidence="1" id="KW-0472">Membrane</keyword>
<proteinExistence type="predicted"/>
<dbReference type="AlphaFoldDB" id="A0A511AGG1"/>
<name>A0A511AGG1_9MICO</name>
<evidence type="ECO:0000313" key="3">
    <source>
        <dbReference type="Proteomes" id="UP000321225"/>
    </source>
</evidence>
<feature type="transmembrane region" description="Helical" evidence="1">
    <location>
        <begin position="54"/>
        <end position="82"/>
    </location>
</feature>
<evidence type="ECO:0000313" key="2">
    <source>
        <dbReference type="EMBL" id="GEK87235.1"/>
    </source>
</evidence>
<keyword evidence="1" id="KW-1133">Transmembrane helix</keyword>
<dbReference type="Proteomes" id="UP000321225">
    <property type="component" value="Unassembled WGS sequence"/>
</dbReference>
<evidence type="ECO:0008006" key="4">
    <source>
        <dbReference type="Google" id="ProtNLM"/>
    </source>
</evidence>
<evidence type="ECO:0000256" key="1">
    <source>
        <dbReference type="SAM" id="Phobius"/>
    </source>
</evidence>
<feature type="transmembrane region" description="Helical" evidence="1">
    <location>
        <begin position="18"/>
        <end position="42"/>
    </location>
</feature>
<dbReference type="RefSeq" id="WP_147039817.1">
    <property type="nucleotide sequence ID" value="NZ_BJUW01000011.1"/>
</dbReference>
<gene>
    <name evidence="2" type="ORF">MAE01_24110</name>
</gene>
<protein>
    <recommendedName>
        <fullName evidence="4">Multidrug ABC transporter ATPase</fullName>
    </recommendedName>
</protein>
<dbReference type="EMBL" id="BJUW01000011">
    <property type="protein sequence ID" value="GEK87235.1"/>
    <property type="molecule type" value="Genomic_DNA"/>
</dbReference>
<sequence length="91" mass="9740">MSTQNSGPDVPVRRLDRFLAFAALTLAALSVICFFAIIIGSATGMSQDAFGEDLWPIVAAVPLWGLPAAFVMIIALLIMSFVRKGSAAKRR</sequence>